<feature type="coiled-coil region" evidence="1">
    <location>
        <begin position="248"/>
        <end position="277"/>
    </location>
</feature>
<name>A0A6C0HGZ6_9ZZZZ</name>
<feature type="transmembrane region" description="Helical" evidence="3">
    <location>
        <begin position="60"/>
        <end position="78"/>
    </location>
</feature>
<protein>
    <recommendedName>
        <fullName evidence="5">SMODS and SLOG-associating 2TM effector domain-containing protein</fullName>
    </recommendedName>
</protein>
<dbReference type="NCBIfam" id="NF033632">
    <property type="entry name" value="SLATT_4"/>
    <property type="match status" value="1"/>
</dbReference>
<evidence type="ECO:0000313" key="4">
    <source>
        <dbReference type="EMBL" id="QHT79901.1"/>
    </source>
</evidence>
<evidence type="ECO:0000256" key="3">
    <source>
        <dbReference type="SAM" id="Phobius"/>
    </source>
</evidence>
<keyword evidence="3" id="KW-0812">Transmembrane</keyword>
<evidence type="ECO:0000256" key="1">
    <source>
        <dbReference type="SAM" id="Coils"/>
    </source>
</evidence>
<feature type="transmembrane region" description="Helical" evidence="3">
    <location>
        <begin position="90"/>
        <end position="112"/>
    </location>
</feature>
<organism evidence="4">
    <name type="scientific">viral metagenome</name>
    <dbReference type="NCBI Taxonomy" id="1070528"/>
    <lineage>
        <taxon>unclassified sequences</taxon>
        <taxon>metagenomes</taxon>
        <taxon>organismal metagenomes</taxon>
    </lineage>
</organism>
<sequence>MTKEDKHEEEKTDADSNTSNTKPLEWTAENENIMVEWCDVAQCYKWLNTRAHQKYAYRHAWFTIPAIVLSTVTGTASFAQTSLPIDYQPYAPMVIGTINICIGILTTVQQYLKISELNESHRVAAIAWDKFARNIRIELAKSPLERMECGQFLKHNRQEYDRLMETSPSIPLDILGEFKKNLPGKVGSDKRKKFDALKKPDICDTITSARDTLYDRSKDILKMPMEFSETNMINMDELEQKERELYIYKRAEEIRKKELAEKQKEQLKNENQATLSKLAIEAAKKVKLEYKKMDEYVATFLAMYGRKPLCDEIESNFKDEIPDDLLRKYLDTYVIDDKNDNNV</sequence>
<feature type="compositionally biased region" description="Basic and acidic residues" evidence="2">
    <location>
        <begin position="1"/>
        <end position="14"/>
    </location>
</feature>
<keyword evidence="3" id="KW-0472">Membrane</keyword>
<evidence type="ECO:0000256" key="2">
    <source>
        <dbReference type="SAM" id="MobiDB-lite"/>
    </source>
</evidence>
<reference evidence="4" key="1">
    <citation type="journal article" date="2020" name="Nature">
        <title>Giant virus diversity and host interactions through global metagenomics.</title>
        <authorList>
            <person name="Schulz F."/>
            <person name="Roux S."/>
            <person name="Paez-Espino D."/>
            <person name="Jungbluth S."/>
            <person name="Walsh D.A."/>
            <person name="Denef V.J."/>
            <person name="McMahon K.D."/>
            <person name="Konstantinidis K.T."/>
            <person name="Eloe-Fadrosh E.A."/>
            <person name="Kyrpides N.C."/>
            <person name="Woyke T."/>
        </authorList>
    </citation>
    <scope>NUCLEOTIDE SEQUENCE</scope>
    <source>
        <strain evidence="4">GVMAG-M-3300023184-105</strain>
    </source>
</reference>
<accession>A0A6C0HGZ6</accession>
<evidence type="ECO:0008006" key="5">
    <source>
        <dbReference type="Google" id="ProtNLM"/>
    </source>
</evidence>
<dbReference type="AlphaFoldDB" id="A0A6C0HGZ6"/>
<keyword evidence="1" id="KW-0175">Coiled coil</keyword>
<dbReference type="EMBL" id="MN739956">
    <property type="protein sequence ID" value="QHT79901.1"/>
    <property type="molecule type" value="Genomic_DNA"/>
</dbReference>
<proteinExistence type="predicted"/>
<feature type="region of interest" description="Disordered" evidence="2">
    <location>
        <begin position="1"/>
        <end position="25"/>
    </location>
</feature>
<keyword evidence="3" id="KW-1133">Transmembrane helix</keyword>